<dbReference type="PANTHER" id="PTHR46480:SF1">
    <property type="entry name" value="VOLTAGE-GATED HYDROGEN CHANNEL 1"/>
    <property type="match status" value="1"/>
</dbReference>
<feature type="transmembrane region" description="Helical" evidence="11">
    <location>
        <begin position="45"/>
        <end position="66"/>
    </location>
</feature>
<name>A0A0C9YEV0_9AGAM</name>
<keyword evidence="9" id="KW-0407">Ion channel</keyword>
<feature type="coiled-coil region" evidence="10">
    <location>
        <begin position="191"/>
        <end position="221"/>
    </location>
</feature>
<reference evidence="13" key="2">
    <citation type="submission" date="2015-01" db="EMBL/GenBank/DDBJ databases">
        <title>Evolutionary Origins and Diversification of the Mycorrhizal Mutualists.</title>
        <authorList>
            <consortium name="DOE Joint Genome Institute"/>
            <consortium name="Mycorrhizal Genomics Consortium"/>
            <person name="Kohler A."/>
            <person name="Kuo A."/>
            <person name="Nagy L.G."/>
            <person name="Floudas D."/>
            <person name="Copeland A."/>
            <person name="Barry K.W."/>
            <person name="Cichocki N."/>
            <person name="Veneault-Fourrey C."/>
            <person name="LaButti K."/>
            <person name="Lindquist E.A."/>
            <person name="Lipzen A."/>
            <person name="Lundell T."/>
            <person name="Morin E."/>
            <person name="Murat C."/>
            <person name="Riley R."/>
            <person name="Ohm R."/>
            <person name="Sun H."/>
            <person name="Tunlid A."/>
            <person name="Henrissat B."/>
            <person name="Grigoriev I.V."/>
            <person name="Hibbett D.S."/>
            <person name="Martin F."/>
        </authorList>
    </citation>
    <scope>NUCLEOTIDE SEQUENCE [LARGE SCALE GENOMIC DNA]</scope>
    <source>
        <strain evidence="13">441</strain>
    </source>
</reference>
<dbReference type="GO" id="GO:0030171">
    <property type="term" value="F:voltage-gated proton channel activity"/>
    <property type="evidence" value="ECO:0007669"/>
    <property type="project" value="InterPro"/>
</dbReference>
<evidence type="ECO:0000256" key="4">
    <source>
        <dbReference type="ARBA" id="ARBA00022692"/>
    </source>
</evidence>
<dbReference type="InterPro" id="IPR031846">
    <property type="entry name" value="Hvcn1"/>
</dbReference>
<proteinExistence type="predicted"/>
<gene>
    <name evidence="12" type="ORF">PISMIDRAFT_23451</name>
</gene>
<evidence type="ECO:0000256" key="2">
    <source>
        <dbReference type="ARBA" id="ARBA00022448"/>
    </source>
</evidence>
<comment type="subcellular location">
    <subcellularLocation>
        <location evidence="1">Cell membrane</location>
        <topology evidence="1">Multi-pass membrane protein</topology>
    </subcellularLocation>
</comment>
<evidence type="ECO:0000313" key="13">
    <source>
        <dbReference type="Proteomes" id="UP000054018"/>
    </source>
</evidence>
<evidence type="ECO:0000256" key="10">
    <source>
        <dbReference type="SAM" id="Coils"/>
    </source>
</evidence>
<evidence type="ECO:0008006" key="14">
    <source>
        <dbReference type="Google" id="ProtNLM"/>
    </source>
</evidence>
<keyword evidence="10" id="KW-0175">Coiled coil</keyword>
<sequence>MSDTAEHQPLLPASDVEAVPSRRNRSSTLATWRKNTARVLESPGLHTFVITLITIDVACVLADLGYSFLSNGCIPPEGPESPTWLEVLANISLAINTLFLIELPLALWSFGIKFFLPFSNVPHASFHLFDAVVVVTTVILEYILKGKERELAGLLITLRMWRLVKLVGGNVNATISICIAVGAGEVEEEVLKELDETKRKLEGTSAALAKAREENRKLRARVLWLETGGSEGTPDL</sequence>
<protein>
    <recommendedName>
        <fullName evidence="14">Hydrogen voltage-gated channel 1</fullName>
    </recommendedName>
</protein>
<keyword evidence="8 11" id="KW-0472">Membrane</keyword>
<feature type="transmembrane region" description="Helical" evidence="11">
    <location>
        <begin position="87"/>
        <end position="112"/>
    </location>
</feature>
<keyword evidence="7" id="KW-0406">Ion transport</keyword>
<evidence type="ECO:0000256" key="8">
    <source>
        <dbReference type="ARBA" id="ARBA00023136"/>
    </source>
</evidence>
<dbReference type="EMBL" id="KN833726">
    <property type="protein sequence ID" value="KIK23385.1"/>
    <property type="molecule type" value="Genomic_DNA"/>
</dbReference>
<evidence type="ECO:0000256" key="9">
    <source>
        <dbReference type="ARBA" id="ARBA00023303"/>
    </source>
</evidence>
<dbReference type="GO" id="GO:0005886">
    <property type="term" value="C:plasma membrane"/>
    <property type="evidence" value="ECO:0007669"/>
    <property type="project" value="UniProtKB-SubCell"/>
</dbReference>
<organism evidence="12 13">
    <name type="scientific">Pisolithus microcarpus 441</name>
    <dbReference type="NCBI Taxonomy" id="765257"/>
    <lineage>
        <taxon>Eukaryota</taxon>
        <taxon>Fungi</taxon>
        <taxon>Dikarya</taxon>
        <taxon>Basidiomycota</taxon>
        <taxon>Agaricomycotina</taxon>
        <taxon>Agaricomycetes</taxon>
        <taxon>Agaricomycetidae</taxon>
        <taxon>Boletales</taxon>
        <taxon>Sclerodermatineae</taxon>
        <taxon>Pisolithaceae</taxon>
        <taxon>Pisolithus</taxon>
    </lineage>
</organism>
<evidence type="ECO:0000256" key="1">
    <source>
        <dbReference type="ARBA" id="ARBA00004651"/>
    </source>
</evidence>
<keyword evidence="13" id="KW-1185">Reference proteome</keyword>
<keyword evidence="2" id="KW-0813">Transport</keyword>
<dbReference type="Gene3D" id="1.20.120.350">
    <property type="entry name" value="Voltage-gated potassium channels. Chain C"/>
    <property type="match status" value="1"/>
</dbReference>
<dbReference type="Proteomes" id="UP000054018">
    <property type="component" value="Unassembled WGS sequence"/>
</dbReference>
<reference evidence="12 13" key="1">
    <citation type="submission" date="2014-04" db="EMBL/GenBank/DDBJ databases">
        <authorList>
            <consortium name="DOE Joint Genome Institute"/>
            <person name="Kuo A."/>
            <person name="Kohler A."/>
            <person name="Costa M.D."/>
            <person name="Nagy L.G."/>
            <person name="Floudas D."/>
            <person name="Copeland A."/>
            <person name="Barry K.W."/>
            <person name="Cichocki N."/>
            <person name="Veneault-Fourrey C."/>
            <person name="LaButti K."/>
            <person name="Lindquist E.A."/>
            <person name="Lipzen A."/>
            <person name="Lundell T."/>
            <person name="Morin E."/>
            <person name="Murat C."/>
            <person name="Sun H."/>
            <person name="Tunlid A."/>
            <person name="Henrissat B."/>
            <person name="Grigoriev I.V."/>
            <person name="Hibbett D.S."/>
            <person name="Martin F."/>
            <person name="Nordberg H.P."/>
            <person name="Cantor M.N."/>
            <person name="Hua S.X."/>
        </authorList>
    </citation>
    <scope>NUCLEOTIDE SEQUENCE [LARGE SCALE GENOMIC DNA]</scope>
    <source>
        <strain evidence="12 13">441</strain>
    </source>
</reference>
<dbReference type="AlphaFoldDB" id="A0A0C9YEV0"/>
<dbReference type="STRING" id="765257.A0A0C9YEV0"/>
<evidence type="ECO:0000313" key="12">
    <source>
        <dbReference type="EMBL" id="KIK23385.1"/>
    </source>
</evidence>
<keyword evidence="4 11" id="KW-0812">Transmembrane</keyword>
<accession>A0A0C9YEV0</accession>
<evidence type="ECO:0000256" key="11">
    <source>
        <dbReference type="SAM" id="Phobius"/>
    </source>
</evidence>
<dbReference type="OrthoDB" id="427456at2759"/>
<evidence type="ECO:0000256" key="7">
    <source>
        <dbReference type="ARBA" id="ARBA00023065"/>
    </source>
</evidence>
<dbReference type="PANTHER" id="PTHR46480">
    <property type="entry name" value="F20B24.22"/>
    <property type="match status" value="1"/>
</dbReference>
<feature type="transmembrane region" description="Helical" evidence="11">
    <location>
        <begin position="124"/>
        <end position="144"/>
    </location>
</feature>
<keyword evidence="6 11" id="KW-1133">Transmembrane helix</keyword>
<evidence type="ECO:0000256" key="3">
    <source>
        <dbReference type="ARBA" id="ARBA00022475"/>
    </source>
</evidence>
<dbReference type="HOGENOM" id="CLU_076372_1_1_1"/>
<dbReference type="InterPro" id="IPR027359">
    <property type="entry name" value="Volt_channel_dom_sf"/>
</dbReference>
<keyword evidence="3" id="KW-1003">Cell membrane</keyword>
<evidence type="ECO:0000256" key="5">
    <source>
        <dbReference type="ARBA" id="ARBA00022882"/>
    </source>
</evidence>
<keyword evidence="5" id="KW-0851">Voltage-gated channel</keyword>
<evidence type="ECO:0000256" key="6">
    <source>
        <dbReference type="ARBA" id="ARBA00022989"/>
    </source>
</evidence>
<dbReference type="GO" id="GO:0034702">
    <property type="term" value="C:monoatomic ion channel complex"/>
    <property type="evidence" value="ECO:0007669"/>
    <property type="project" value="UniProtKB-KW"/>
</dbReference>